<reference evidence="1" key="1">
    <citation type="submission" date="2018-02" db="EMBL/GenBank/DDBJ databases">
        <title>Rhizophora mucronata_Transcriptome.</title>
        <authorList>
            <person name="Meera S.P."/>
            <person name="Sreeshan A."/>
            <person name="Augustine A."/>
        </authorList>
    </citation>
    <scope>NUCLEOTIDE SEQUENCE</scope>
    <source>
        <tissue evidence="1">Leaf</tissue>
    </source>
</reference>
<dbReference type="EMBL" id="GGEC01085116">
    <property type="protein sequence ID" value="MBX65600.1"/>
    <property type="molecule type" value="Transcribed_RNA"/>
</dbReference>
<evidence type="ECO:0000313" key="1">
    <source>
        <dbReference type="EMBL" id="MBX65600.1"/>
    </source>
</evidence>
<dbReference type="AlphaFoldDB" id="A0A2P2QEY0"/>
<organism evidence="1">
    <name type="scientific">Rhizophora mucronata</name>
    <name type="common">Asiatic mangrove</name>
    <dbReference type="NCBI Taxonomy" id="61149"/>
    <lineage>
        <taxon>Eukaryota</taxon>
        <taxon>Viridiplantae</taxon>
        <taxon>Streptophyta</taxon>
        <taxon>Embryophyta</taxon>
        <taxon>Tracheophyta</taxon>
        <taxon>Spermatophyta</taxon>
        <taxon>Magnoliopsida</taxon>
        <taxon>eudicotyledons</taxon>
        <taxon>Gunneridae</taxon>
        <taxon>Pentapetalae</taxon>
        <taxon>rosids</taxon>
        <taxon>fabids</taxon>
        <taxon>Malpighiales</taxon>
        <taxon>Rhizophoraceae</taxon>
        <taxon>Rhizophora</taxon>
    </lineage>
</organism>
<name>A0A2P2QEY0_RHIMU</name>
<proteinExistence type="predicted"/>
<accession>A0A2P2QEY0</accession>
<protein>
    <submittedName>
        <fullName evidence="1">Uncharacterized protein</fullName>
    </submittedName>
</protein>
<sequence length="54" mass="6480">MLVRGRVKKLSVQLYCRMQKWEDKYEKEDLRENTALSIPRFVTVFQKVIACMSL</sequence>